<dbReference type="Proteomes" id="UP000886476">
    <property type="component" value="Unassembled WGS sequence"/>
</dbReference>
<keyword evidence="1" id="KW-0489">Methyltransferase</keyword>
<dbReference type="Pfam" id="PF05063">
    <property type="entry name" value="MT-A70"/>
    <property type="match status" value="1"/>
</dbReference>
<keyword evidence="2" id="KW-0808">Transferase</keyword>
<dbReference type="PANTHER" id="PTHR12829:SF7">
    <property type="entry name" value="N6-ADENOSINE-METHYLTRANSFERASE CATALYTIC SUBUNIT"/>
    <property type="match status" value="1"/>
</dbReference>
<dbReference type="PANTHER" id="PTHR12829">
    <property type="entry name" value="N6-ADENOSINE-METHYLTRANSFERASE"/>
    <property type="match status" value="1"/>
</dbReference>
<gene>
    <name evidence="5" type="ORF">HL667_33675</name>
</gene>
<keyword evidence="6" id="KW-1185">Reference proteome</keyword>
<protein>
    <recommendedName>
        <fullName evidence="7">N6-adenosine-specific RNA methylase IME4</fullName>
    </recommendedName>
</protein>
<evidence type="ECO:0000256" key="1">
    <source>
        <dbReference type="ARBA" id="ARBA00022603"/>
    </source>
</evidence>
<dbReference type="InterPro" id="IPR007757">
    <property type="entry name" value="MT-A70-like"/>
</dbReference>
<dbReference type="EMBL" id="JABFDN010000029">
    <property type="protein sequence ID" value="NPU69982.1"/>
    <property type="molecule type" value="Genomic_DNA"/>
</dbReference>
<evidence type="ECO:0000313" key="5">
    <source>
        <dbReference type="EMBL" id="NPU69982.1"/>
    </source>
</evidence>
<proteinExistence type="inferred from homology"/>
<comment type="caution">
    <text evidence="5">The sequence shown here is derived from an EMBL/GenBank/DDBJ whole genome shotgun (WGS) entry which is preliminary data.</text>
</comment>
<organism evidence="5 6">
    <name type="scientific">Bradyrhizobium aeschynomenes</name>
    <dbReference type="NCBI Taxonomy" id="2734909"/>
    <lineage>
        <taxon>Bacteria</taxon>
        <taxon>Pseudomonadati</taxon>
        <taxon>Pseudomonadota</taxon>
        <taxon>Alphaproteobacteria</taxon>
        <taxon>Hyphomicrobiales</taxon>
        <taxon>Nitrobacteraceae</taxon>
        <taxon>Bradyrhizobium</taxon>
    </lineage>
</organism>
<accession>A0ABX2CRL4</accession>
<evidence type="ECO:0008006" key="7">
    <source>
        <dbReference type="Google" id="ProtNLM"/>
    </source>
</evidence>
<evidence type="ECO:0000256" key="4">
    <source>
        <dbReference type="PROSITE-ProRule" id="PRU00489"/>
    </source>
</evidence>
<evidence type="ECO:0000256" key="3">
    <source>
        <dbReference type="ARBA" id="ARBA00022691"/>
    </source>
</evidence>
<sequence length="256" mass="28936">MEEAAFEDAIERAREKIRAGRAVVIDPVREAGKTAEIEQRRKAHAERTKGGCCVKDLGNLALTGWRAGGIGADPQWKFEPFSAAGDGRSANVHYKTEDLARIKDLPVRELAAEDCALFMWVVDWYLHGGIELMTHWGFEFKTVAFTWAKTNGDDVSDPFDDSTWTFGQGYWTRANPEMCLLGTRGAPKRLHADVRQLIVSPLMEHSRKPDAWLERIERLVDGPYLELNARRRRPGWVAWGDELEWEAPEQAEGEAA</sequence>
<name>A0ABX2CRL4_9BRAD</name>
<evidence type="ECO:0000256" key="2">
    <source>
        <dbReference type="ARBA" id="ARBA00022679"/>
    </source>
</evidence>
<evidence type="ECO:0000313" key="6">
    <source>
        <dbReference type="Proteomes" id="UP000886476"/>
    </source>
</evidence>
<keyword evidence="3" id="KW-0949">S-adenosyl-L-methionine</keyword>
<reference evidence="5" key="1">
    <citation type="submission" date="2020-05" db="EMBL/GenBank/DDBJ databases">
        <title>Nod-independent and nitrogen-fixing Bradyrhizobium aeschynomene sp. nov. isolated from nodules of Aeschynomene indica.</title>
        <authorList>
            <person name="Zhang Z."/>
        </authorList>
    </citation>
    <scope>NUCLEOTIDE SEQUENCE</scope>
    <source>
        <strain evidence="5">83012</strain>
    </source>
</reference>
<dbReference type="PROSITE" id="PS51143">
    <property type="entry name" value="MT_A70"/>
    <property type="match status" value="1"/>
</dbReference>
<comment type="similarity">
    <text evidence="4">Belongs to the MT-A70-like family.</text>
</comment>